<dbReference type="Pfam" id="PF17064">
    <property type="entry name" value="QVR"/>
    <property type="match status" value="1"/>
</dbReference>
<proteinExistence type="predicted"/>
<comment type="subcellular location">
    <subcellularLocation>
        <location evidence="1">Membrane</location>
        <topology evidence="1">Lipid-anchor</topology>
        <topology evidence="1">GPI-anchor</topology>
    </subcellularLocation>
</comment>
<keyword evidence="2" id="KW-0336">GPI-anchor</keyword>
<protein>
    <submittedName>
        <fullName evidence="7">Uncharacterized protein</fullName>
    </submittedName>
</protein>
<dbReference type="PANTHER" id="PTHR33562:SF29">
    <property type="entry name" value="PROTEIN SLEEPLESS"/>
    <property type="match status" value="1"/>
</dbReference>
<dbReference type="Proteomes" id="UP000094527">
    <property type="component" value="Unassembled WGS sequence"/>
</dbReference>
<keyword evidence="3 6" id="KW-0732">Signal</keyword>
<evidence type="ECO:0000256" key="5">
    <source>
        <dbReference type="ARBA" id="ARBA00023288"/>
    </source>
</evidence>
<dbReference type="AlphaFoldDB" id="A0A1D2M2Q1"/>
<comment type="caution">
    <text evidence="7">The sequence shown here is derived from an EMBL/GenBank/DDBJ whole genome shotgun (WGS) entry which is preliminary data.</text>
</comment>
<evidence type="ECO:0000313" key="7">
    <source>
        <dbReference type="EMBL" id="ODM87245.1"/>
    </source>
</evidence>
<dbReference type="GO" id="GO:0032222">
    <property type="term" value="P:regulation of synaptic transmission, cholinergic"/>
    <property type="evidence" value="ECO:0007669"/>
    <property type="project" value="InterPro"/>
</dbReference>
<dbReference type="GO" id="GO:0098552">
    <property type="term" value="C:side of membrane"/>
    <property type="evidence" value="ECO:0007669"/>
    <property type="project" value="UniProtKB-KW"/>
</dbReference>
<gene>
    <name evidence="7" type="ORF">Ocin01_19436</name>
</gene>
<feature type="signal peptide" evidence="6">
    <location>
        <begin position="1"/>
        <end position="31"/>
    </location>
</feature>
<name>A0A1D2M2Q1_ORCCI</name>
<sequence length="203" mass="22777">MFLLKRATTVKLLMVTFGILLPNFYIQHAQGLKCYECTDQDDFCKTPDETKTKTQVCPEFVGGKRIPLACVEYELEYPNGTLSLVRGCEDWRVAFDHSYADICQNKTSHPVPYHKDNNVKILYCFCSFRGDLCNKRLVGRDPITTTTTNAFIRIRILINCSSSAFSCLSPPLGTTLELNVSGSVSGMKLLNILCISGFSQLIH</sequence>
<keyword evidence="5" id="KW-0449">Lipoprotein</keyword>
<keyword evidence="2" id="KW-0472">Membrane</keyword>
<feature type="chain" id="PRO_5008903412" evidence="6">
    <location>
        <begin position="32"/>
        <end position="203"/>
    </location>
</feature>
<evidence type="ECO:0000313" key="8">
    <source>
        <dbReference type="Proteomes" id="UP000094527"/>
    </source>
</evidence>
<dbReference type="CDD" id="cd00117">
    <property type="entry name" value="TFP"/>
    <property type="match status" value="1"/>
</dbReference>
<evidence type="ECO:0000256" key="3">
    <source>
        <dbReference type="ARBA" id="ARBA00022729"/>
    </source>
</evidence>
<dbReference type="InterPro" id="IPR050975">
    <property type="entry name" value="Sleep_regulator"/>
</dbReference>
<organism evidence="7 8">
    <name type="scientific">Orchesella cincta</name>
    <name type="common">Springtail</name>
    <name type="synonym">Podura cincta</name>
    <dbReference type="NCBI Taxonomy" id="48709"/>
    <lineage>
        <taxon>Eukaryota</taxon>
        <taxon>Metazoa</taxon>
        <taxon>Ecdysozoa</taxon>
        <taxon>Arthropoda</taxon>
        <taxon>Hexapoda</taxon>
        <taxon>Collembola</taxon>
        <taxon>Entomobryomorpha</taxon>
        <taxon>Entomobryoidea</taxon>
        <taxon>Orchesellidae</taxon>
        <taxon>Orchesellinae</taxon>
        <taxon>Orchesella</taxon>
    </lineage>
</organism>
<dbReference type="EMBL" id="LJIJ01005792">
    <property type="protein sequence ID" value="ODM87245.1"/>
    <property type="molecule type" value="Genomic_DNA"/>
</dbReference>
<evidence type="ECO:0000256" key="2">
    <source>
        <dbReference type="ARBA" id="ARBA00022622"/>
    </source>
</evidence>
<reference evidence="7 8" key="1">
    <citation type="journal article" date="2016" name="Genome Biol. Evol.">
        <title>Gene Family Evolution Reflects Adaptation to Soil Environmental Stressors in the Genome of the Collembolan Orchesella cincta.</title>
        <authorList>
            <person name="Faddeeva-Vakhrusheva A."/>
            <person name="Derks M.F."/>
            <person name="Anvar S.Y."/>
            <person name="Agamennone V."/>
            <person name="Suring W."/>
            <person name="Smit S."/>
            <person name="van Straalen N.M."/>
            <person name="Roelofs D."/>
        </authorList>
    </citation>
    <scope>NUCLEOTIDE SEQUENCE [LARGE SCALE GENOMIC DNA]</scope>
    <source>
        <tissue evidence="7">Mixed pool</tissue>
    </source>
</reference>
<dbReference type="PANTHER" id="PTHR33562">
    <property type="entry name" value="ATILLA, ISOFORM B-RELATED-RELATED"/>
    <property type="match status" value="1"/>
</dbReference>
<keyword evidence="8" id="KW-1185">Reference proteome</keyword>
<dbReference type="InterPro" id="IPR031424">
    <property type="entry name" value="QVR-like"/>
</dbReference>
<evidence type="ECO:0000256" key="1">
    <source>
        <dbReference type="ARBA" id="ARBA00004589"/>
    </source>
</evidence>
<dbReference type="GO" id="GO:0030431">
    <property type="term" value="P:sleep"/>
    <property type="evidence" value="ECO:0007669"/>
    <property type="project" value="InterPro"/>
</dbReference>
<keyword evidence="4" id="KW-0325">Glycoprotein</keyword>
<evidence type="ECO:0000256" key="6">
    <source>
        <dbReference type="SAM" id="SignalP"/>
    </source>
</evidence>
<accession>A0A1D2M2Q1</accession>
<evidence type="ECO:0000256" key="4">
    <source>
        <dbReference type="ARBA" id="ARBA00023180"/>
    </source>
</evidence>